<gene>
    <name evidence="3" type="ORF">AaeL_AAEL000218</name>
</gene>
<reference evidence="3" key="1">
    <citation type="submission" date="2005-10" db="EMBL/GenBank/DDBJ databases">
        <authorList>
            <person name="Loftus B.J."/>
            <person name="Nene V.M."/>
            <person name="Hannick L.I."/>
            <person name="Bidwell S."/>
            <person name="Haas B."/>
            <person name="Amedeo P."/>
            <person name="Orvis J."/>
            <person name="Wortman J.R."/>
            <person name="White O.R."/>
            <person name="Salzberg S."/>
            <person name="Shumway M."/>
            <person name="Koo H."/>
            <person name="Zhao Y."/>
            <person name="Holmes M."/>
            <person name="Miller J."/>
            <person name="Schatz M."/>
            <person name="Pop M."/>
            <person name="Pai G."/>
            <person name="Utterback T."/>
            <person name="Rogers Y.-H."/>
            <person name="Kravitz S."/>
            <person name="Fraser C.M."/>
        </authorList>
    </citation>
    <scope>NUCLEOTIDE SEQUENCE</scope>
    <source>
        <strain evidence="3">Liverpool</strain>
    </source>
</reference>
<dbReference type="InterPro" id="IPR002861">
    <property type="entry name" value="Reeler_dom"/>
</dbReference>
<dbReference type="EMBL" id="CH477189">
    <property type="protein sequence ID" value="EAT48742.1"/>
    <property type="molecule type" value="Genomic_DNA"/>
</dbReference>
<sequence length="99" mass="10685">MRTAAAREFNRPVCVLLTVALCATPAPVGSFDVPPNNNYIQTIGCSSAKKSAVAHKKITTAPNRTSFNWTFSKMTCTIALNGGVFFSLFMVQGDNLKIN</sequence>
<protein>
    <submittedName>
        <fullName evidence="3">AAEL000218-PA</fullName>
    </submittedName>
</protein>
<evidence type="ECO:0000256" key="1">
    <source>
        <dbReference type="SAM" id="SignalP"/>
    </source>
</evidence>
<feature type="signal peptide" evidence="1">
    <location>
        <begin position="1"/>
        <end position="30"/>
    </location>
</feature>
<feature type="domain" description="Reelin" evidence="2">
    <location>
        <begin position="25"/>
        <end position="73"/>
    </location>
</feature>
<reference evidence="3" key="3">
    <citation type="submission" date="2012-09" db="EMBL/GenBank/DDBJ databases">
        <authorList>
            <consortium name="VectorBase"/>
        </authorList>
    </citation>
    <scope>NUCLEOTIDE SEQUENCE</scope>
    <source>
        <strain evidence="3">Liverpool</strain>
    </source>
</reference>
<dbReference type="Proteomes" id="UP000682892">
    <property type="component" value="Chromosome 1"/>
</dbReference>
<dbReference type="PhylomeDB" id="Q17PU9"/>
<organism evidence="3 4">
    <name type="scientific">Aedes aegypti</name>
    <name type="common">Yellowfever mosquito</name>
    <name type="synonym">Culex aegypti</name>
    <dbReference type="NCBI Taxonomy" id="7159"/>
    <lineage>
        <taxon>Eukaryota</taxon>
        <taxon>Metazoa</taxon>
        <taxon>Ecdysozoa</taxon>
        <taxon>Arthropoda</taxon>
        <taxon>Hexapoda</taxon>
        <taxon>Insecta</taxon>
        <taxon>Pterygota</taxon>
        <taxon>Neoptera</taxon>
        <taxon>Endopterygota</taxon>
        <taxon>Diptera</taxon>
        <taxon>Nematocera</taxon>
        <taxon>Culicoidea</taxon>
        <taxon>Culicidae</taxon>
        <taxon>Culicinae</taxon>
        <taxon>Aedini</taxon>
        <taxon>Aedes</taxon>
        <taxon>Stegomyia</taxon>
    </lineage>
</organism>
<dbReference type="VEuPathDB" id="VectorBase:AAEL020990"/>
<evidence type="ECO:0000259" key="2">
    <source>
        <dbReference type="Pfam" id="PF02014"/>
    </source>
</evidence>
<dbReference type="Pfam" id="PF02014">
    <property type="entry name" value="Reeler"/>
    <property type="match status" value="1"/>
</dbReference>
<keyword evidence="1" id="KW-0732">Signal</keyword>
<reference evidence="3" key="2">
    <citation type="journal article" date="2007" name="Science">
        <title>Genome sequence of Aedes aegypti, a major arbovirus vector.</title>
        <authorList>
            <person name="Nene V."/>
            <person name="Wortman J.R."/>
            <person name="Lawson D."/>
            <person name="Haas B."/>
            <person name="Kodira C."/>
            <person name="Tu Z.J."/>
            <person name="Loftus B."/>
            <person name="Xi Z."/>
            <person name="Megy K."/>
            <person name="Grabherr M."/>
            <person name="Ren Q."/>
            <person name="Zdobnov E.M."/>
            <person name="Lobo N.F."/>
            <person name="Campbell K.S."/>
            <person name="Brown S.E."/>
            <person name="Bonaldo M.F."/>
            <person name="Zhu J."/>
            <person name="Sinkins S.P."/>
            <person name="Hogenkamp D.G."/>
            <person name="Amedeo P."/>
            <person name="Arensburger P."/>
            <person name="Atkinson P.W."/>
            <person name="Bidwell S."/>
            <person name="Biedler J."/>
            <person name="Birney E."/>
            <person name="Bruggner R.V."/>
            <person name="Costas J."/>
            <person name="Coy M.R."/>
            <person name="Crabtree J."/>
            <person name="Crawford M."/>
            <person name="Debruyn B."/>
            <person name="Decaprio D."/>
            <person name="Eiglmeier K."/>
            <person name="Eisenstadt E."/>
            <person name="El-Dorry H."/>
            <person name="Gelbart W.M."/>
            <person name="Gomes S.L."/>
            <person name="Hammond M."/>
            <person name="Hannick L.I."/>
            <person name="Hogan J.R."/>
            <person name="Holmes M.H."/>
            <person name="Jaffe D."/>
            <person name="Johnston J.S."/>
            <person name="Kennedy R.C."/>
            <person name="Koo H."/>
            <person name="Kravitz S."/>
            <person name="Kriventseva E.V."/>
            <person name="Kulp D."/>
            <person name="Labutti K."/>
            <person name="Lee E."/>
            <person name="Li S."/>
            <person name="Lovin D.D."/>
            <person name="Mao C."/>
            <person name="Mauceli E."/>
            <person name="Menck C.F."/>
            <person name="Miller J.R."/>
            <person name="Montgomery P."/>
            <person name="Mori A."/>
            <person name="Nascimento A.L."/>
            <person name="Naveira H.F."/>
            <person name="Nusbaum C."/>
            <person name="O'leary S."/>
            <person name="Orvis J."/>
            <person name="Pertea M."/>
            <person name="Quesneville H."/>
            <person name="Reidenbach K.R."/>
            <person name="Rogers Y.H."/>
            <person name="Roth C.W."/>
            <person name="Schneider J.R."/>
            <person name="Schatz M."/>
            <person name="Shumway M."/>
            <person name="Stanke M."/>
            <person name="Stinson E.O."/>
            <person name="Tubio J.M."/>
            <person name="Vanzee J.P."/>
            <person name="Verjovski-Almeida S."/>
            <person name="Werner D."/>
            <person name="White O."/>
            <person name="Wyder S."/>
            <person name="Zeng Q."/>
            <person name="Zhao Q."/>
            <person name="Zhao Y."/>
            <person name="Hill C.A."/>
            <person name="Raikhel A.S."/>
            <person name="Soares M.B."/>
            <person name="Knudson D.L."/>
            <person name="Lee N.H."/>
            <person name="Galagan J."/>
            <person name="Salzberg S.L."/>
            <person name="Paulsen I.T."/>
            <person name="Dimopoulos G."/>
            <person name="Collins F.H."/>
            <person name="Birren B."/>
            <person name="Fraser-Liggett C.M."/>
            <person name="Severson D.W."/>
        </authorList>
    </citation>
    <scope>NUCLEOTIDE SEQUENCE [LARGE SCALE GENOMIC DNA]</scope>
    <source>
        <strain evidence="3">Liverpool</strain>
    </source>
</reference>
<dbReference type="STRING" id="7159.Q17PU9"/>
<dbReference type="HOGENOM" id="CLU_2322262_0_0_1"/>
<proteinExistence type="predicted"/>
<dbReference type="AlphaFoldDB" id="Q17PU9"/>
<accession>Q17PU9</accession>
<dbReference type="PaxDb" id="7159-AAEL000218-PA"/>
<feature type="chain" id="PRO_5014308245" evidence="1">
    <location>
        <begin position="31"/>
        <end position="99"/>
    </location>
</feature>
<evidence type="ECO:0000313" key="4">
    <source>
        <dbReference type="Proteomes" id="UP000682892"/>
    </source>
</evidence>
<name>Q17PU9_AEDAE</name>
<evidence type="ECO:0000313" key="3">
    <source>
        <dbReference type="EMBL" id="EAT48742.1"/>
    </source>
</evidence>